<keyword evidence="3" id="KW-1185">Reference proteome</keyword>
<protein>
    <recommendedName>
        <fullName evidence="1">Protein kinase domain-containing protein</fullName>
    </recommendedName>
</protein>
<accession>A0A1V9FIJ9</accession>
<dbReference type="OrthoDB" id="9813021at2"/>
<dbReference type="GO" id="GO:0005524">
    <property type="term" value="F:ATP binding"/>
    <property type="evidence" value="ECO:0007669"/>
    <property type="project" value="InterPro"/>
</dbReference>
<dbReference type="InterPro" id="IPR011009">
    <property type="entry name" value="Kinase-like_dom_sf"/>
</dbReference>
<dbReference type="Proteomes" id="UP000192796">
    <property type="component" value="Unassembled WGS sequence"/>
</dbReference>
<organism evidence="2 3">
    <name type="scientific">Niastella vici</name>
    <dbReference type="NCBI Taxonomy" id="1703345"/>
    <lineage>
        <taxon>Bacteria</taxon>
        <taxon>Pseudomonadati</taxon>
        <taxon>Bacteroidota</taxon>
        <taxon>Chitinophagia</taxon>
        <taxon>Chitinophagales</taxon>
        <taxon>Chitinophagaceae</taxon>
        <taxon>Niastella</taxon>
    </lineage>
</organism>
<dbReference type="Pfam" id="PF00069">
    <property type="entry name" value="Pkinase"/>
    <property type="match status" value="1"/>
</dbReference>
<dbReference type="Pfam" id="PF25816">
    <property type="entry name" value="RamC_N"/>
    <property type="match status" value="1"/>
</dbReference>
<evidence type="ECO:0000313" key="3">
    <source>
        <dbReference type="Proteomes" id="UP000192796"/>
    </source>
</evidence>
<reference evidence="2 3" key="1">
    <citation type="submission" date="2016-03" db="EMBL/GenBank/DDBJ databases">
        <title>Niastella vici sp. nov., isolated from farmland soil.</title>
        <authorList>
            <person name="Chen L."/>
            <person name="Wang D."/>
            <person name="Yang S."/>
            <person name="Wang G."/>
        </authorList>
    </citation>
    <scope>NUCLEOTIDE SEQUENCE [LARGE SCALE GENOMIC DNA]</scope>
    <source>
        <strain evidence="2 3">DJ57</strain>
    </source>
</reference>
<dbReference type="SMART" id="SM00220">
    <property type="entry name" value="S_TKc"/>
    <property type="match status" value="1"/>
</dbReference>
<dbReference type="InterPro" id="IPR008271">
    <property type="entry name" value="Ser/Thr_kinase_AS"/>
</dbReference>
<dbReference type="EMBL" id="LVYD01000102">
    <property type="protein sequence ID" value="OQP58189.1"/>
    <property type="molecule type" value="Genomic_DNA"/>
</dbReference>
<dbReference type="PANTHER" id="PTHR44167:SF24">
    <property type="entry name" value="SERINE_THREONINE-PROTEIN KINASE CHK2"/>
    <property type="match status" value="1"/>
</dbReference>
<dbReference type="AlphaFoldDB" id="A0A1V9FIJ9"/>
<dbReference type="InterPro" id="IPR000719">
    <property type="entry name" value="Prot_kinase_dom"/>
</dbReference>
<dbReference type="STRING" id="1703345.A3860_07645"/>
<dbReference type="PROSITE" id="PS50011">
    <property type="entry name" value="PROTEIN_KINASE_DOM"/>
    <property type="match status" value="1"/>
</dbReference>
<proteinExistence type="predicted"/>
<evidence type="ECO:0000259" key="1">
    <source>
        <dbReference type="PROSITE" id="PS50011"/>
    </source>
</evidence>
<name>A0A1V9FIJ9_9BACT</name>
<dbReference type="SUPFAM" id="SSF56112">
    <property type="entry name" value="Protein kinase-like (PK-like)"/>
    <property type="match status" value="1"/>
</dbReference>
<dbReference type="PROSITE" id="PS00108">
    <property type="entry name" value="PROTEIN_KINASE_ST"/>
    <property type="match status" value="1"/>
</dbReference>
<dbReference type="InterPro" id="IPR057929">
    <property type="entry name" value="RamC_N"/>
</dbReference>
<feature type="domain" description="Protein kinase" evidence="1">
    <location>
        <begin position="184"/>
        <end position="453"/>
    </location>
</feature>
<dbReference type="Gene3D" id="1.10.510.10">
    <property type="entry name" value="Transferase(Phosphotransferase) domain 1"/>
    <property type="match status" value="1"/>
</dbReference>
<sequence length="457" mass="52545">MSETLPYNQLLNYADALKKYNVRFSDKEPWLVSGECSSTNKWLIFVSVIRAQLPELLHCILPLLIQEQVPFRLIKNRLLHQYVNIGRYGPDKVGKVICLHPLSEAQAVRMVTLLQPLVKKFMGPRVLNTMRVGQVLYACFSEMLKVKNGKKIKKEYIPGKAAIPFKDIIEIVQPARTLILAKKYLLTKRIRTSAKGNIYKAIYRERFLFRECLIKQGNMNMVDDLTGRTIHDRLLWQKKVLTDLKELTGVPRFLHFFVAHDNSYLVIEFKRGSTLVSKIQSFYTHNSWPQLPLPTKVYILKYFLNCLQLIANIHESGYIHRDIKGENFMIAPDGTPIVLDFEVAFSAKESLPNKAFITISKGYQAPEQQNALIPSWKEDIYSIGALLIFLLTNIHPGEFIEEEVNKTTKKLYKLPVNENVIQIIVKCLDHNPGNRPGIQEISQCITAYSEQLLRSGK</sequence>
<gene>
    <name evidence="2" type="ORF">A3860_07645</name>
</gene>
<comment type="caution">
    <text evidence="2">The sequence shown here is derived from an EMBL/GenBank/DDBJ whole genome shotgun (WGS) entry which is preliminary data.</text>
</comment>
<evidence type="ECO:0000313" key="2">
    <source>
        <dbReference type="EMBL" id="OQP58189.1"/>
    </source>
</evidence>
<dbReference type="GO" id="GO:0004672">
    <property type="term" value="F:protein kinase activity"/>
    <property type="evidence" value="ECO:0007669"/>
    <property type="project" value="InterPro"/>
</dbReference>
<dbReference type="RefSeq" id="WP_081155336.1">
    <property type="nucleotide sequence ID" value="NZ_LVYD01000102.1"/>
</dbReference>
<dbReference type="PANTHER" id="PTHR44167">
    <property type="entry name" value="OVARIAN-SPECIFIC SERINE/THREONINE-PROTEIN KINASE LOK-RELATED"/>
    <property type="match status" value="1"/>
</dbReference>